<keyword evidence="7" id="KW-1185">Reference proteome</keyword>
<comment type="caution">
    <text evidence="6">The sequence shown here is derived from an EMBL/GenBank/DDBJ whole genome shotgun (WGS) entry which is preliminary data.</text>
</comment>
<evidence type="ECO:0000256" key="4">
    <source>
        <dbReference type="SAM" id="MobiDB-lite"/>
    </source>
</evidence>
<dbReference type="SUPFAM" id="SSF54001">
    <property type="entry name" value="Cysteine proteinases"/>
    <property type="match status" value="1"/>
</dbReference>
<dbReference type="InterPro" id="IPR038765">
    <property type="entry name" value="Papain-like_cys_pep_sf"/>
</dbReference>
<sequence>METNATMENKRHQSAFSAIDLAGQFANLLANLHPAQRRRIIELGFGDLFEMHSIQISRALIVDMVDVYDSTSQSFYIGEKHVPITPQDVSCILGLRDEGKIVRFDKKTPKDELAQIFEDPSKGLVTFDYVRDLILRTDARDDNFTTRMFIILMVAEVLAPPLVDYIPYEYLNFVDLEDISQVSKINWAEFTVHSLIEGIEKHLLDKKRRIQGSVFFLQLFYYEHVRAGAMDEDAHFHPLMCKWTRERVRIRNDHHRMKGRFVGEILVQLNCTGKKGSAPPSKTSINRGSTSKTTTNRGSTSKRIIDGASDGPNVKILSQKRAKMSNKQPGKTPQKEKETKYKHAVDIFSDASDTEGVIENSDASETGTGATDISDPKSTALPTPQQLAAIWYLEDAKLDEEIVRNDKLDVILTVKNIQSLIQDSNKNSSAKWIPSQVINCYIATLDSERHASLKVMAVTTHNTDIYSRSVAEDTTNNRRKRNYMTVGKEFLEHDLVFFPINVENSHWLIGILNFKKSTFQILDSLLKRNRAYYEDLTRNLRTGIQRCITLAIQSNDNLSAKHRSLNITTWPVNVISQAPQQNDSCSCGVYALAYIEYWKGSIEMTNFPKVDIEQFQKQILVRMIFSDVNKNENIKTEIKEKYKRFCVVTGLETLEFD</sequence>
<name>A0AAV8FYQ1_9POAL</name>
<evidence type="ECO:0000256" key="3">
    <source>
        <dbReference type="ARBA" id="ARBA00022801"/>
    </source>
</evidence>
<dbReference type="GO" id="GO:0006508">
    <property type="term" value="P:proteolysis"/>
    <property type="evidence" value="ECO:0007669"/>
    <property type="project" value="UniProtKB-KW"/>
</dbReference>
<dbReference type="AlphaFoldDB" id="A0AAV8FYQ1"/>
<comment type="similarity">
    <text evidence="1">Belongs to the peptidase C48 family.</text>
</comment>
<accession>A0AAV8FYQ1</accession>
<dbReference type="Proteomes" id="UP001140206">
    <property type="component" value="Chromosome 2"/>
</dbReference>
<evidence type="ECO:0000313" key="6">
    <source>
        <dbReference type="EMBL" id="KAJ4797185.1"/>
    </source>
</evidence>
<dbReference type="Pfam" id="PF02902">
    <property type="entry name" value="Peptidase_C48"/>
    <property type="match status" value="1"/>
</dbReference>
<protein>
    <submittedName>
        <fullName evidence="6">Epstein-Barr virus EBNA-1-like protein</fullName>
    </submittedName>
</protein>
<proteinExistence type="inferred from homology"/>
<dbReference type="InterPro" id="IPR019557">
    <property type="entry name" value="AminoTfrase-like_pln_mobile"/>
</dbReference>
<keyword evidence="2" id="KW-0645">Protease</keyword>
<evidence type="ECO:0000259" key="5">
    <source>
        <dbReference type="PROSITE" id="PS50600"/>
    </source>
</evidence>
<evidence type="ECO:0000256" key="1">
    <source>
        <dbReference type="ARBA" id="ARBA00005234"/>
    </source>
</evidence>
<dbReference type="GO" id="GO:0008234">
    <property type="term" value="F:cysteine-type peptidase activity"/>
    <property type="evidence" value="ECO:0007669"/>
    <property type="project" value="InterPro"/>
</dbReference>
<feature type="domain" description="Ubiquitin-like protease family profile" evidence="5">
    <location>
        <begin position="410"/>
        <end position="598"/>
    </location>
</feature>
<dbReference type="EMBL" id="JAMFTS010000002">
    <property type="protein sequence ID" value="KAJ4797185.1"/>
    <property type="molecule type" value="Genomic_DNA"/>
</dbReference>
<organism evidence="6 7">
    <name type="scientific">Rhynchospora pubera</name>
    <dbReference type="NCBI Taxonomy" id="906938"/>
    <lineage>
        <taxon>Eukaryota</taxon>
        <taxon>Viridiplantae</taxon>
        <taxon>Streptophyta</taxon>
        <taxon>Embryophyta</taxon>
        <taxon>Tracheophyta</taxon>
        <taxon>Spermatophyta</taxon>
        <taxon>Magnoliopsida</taxon>
        <taxon>Liliopsida</taxon>
        <taxon>Poales</taxon>
        <taxon>Cyperaceae</taxon>
        <taxon>Cyperoideae</taxon>
        <taxon>Rhynchosporeae</taxon>
        <taxon>Rhynchospora</taxon>
    </lineage>
</organism>
<feature type="compositionally biased region" description="Polar residues" evidence="4">
    <location>
        <begin position="361"/>
        <end position="380"/>
    </location>
</feature>
<dbReference type="PANTHER" id="PTHR34835">
    <property type="entry name" value="OS07G0283600 PROTEIN-RELATED"/>
    <property type="match status" value="1"/>
</dbReference>
<evidence type="ECO:0000256" key="2">
    <source>
        <dbReference type="ARBA" id="ARBA00022670"/>
    </source>
</evidence>
<feature type="region of interest" description="Disordered" evidence="4">
    <location>
        <begin position="273"/>
        <end position="341"/>
    </location>
</feature>
<dbReference type="Gene3D" id="3.40.395.10">
    <property type="entry name" value="Adenoviral Proteinase, Chain A"/>
    <property type="match status" value="1"/>
</dbReference>
<reference evidence="6" key="1">
    <citation type="submission" date="2022-08" db="EMBL/GenBank/DDBJ databases">
        <authorList>
            <person name="Marques A."/>
        </authorList>
    </citation>
    <scope>NUCLEOTIDE SEQUENCE</scope>
    <source>
        <strain evidence="6">RhyPub2mFocal</strain>
        <tissue evidence="6">Leaves</tissue>
    </source>
</reference>
<dbReference type="PROSITE" id="PS50600">
    <property type="entry name" value="ULP_PROTEASE"/>
    <property type="match status" value="1"/>
</dbReference>
<feature type="region of interest" description="Disordered" evidence="4">
    <location>
        <begin position="359"/>
        <end position="380"/>
    </location>
</feature>
<gene>
    <name evidence="6" type="ORF">LUZ62_048431</name>
</gene>
<dbReference type="Pfam" id="PF10536">
    <property type="entry name" value="PMD"/>
    <property type="match status" value="1"/>
</dbReference>
<feature type="compositionally biased region" description="Polar residues" evidence="4">
    <location>
        <begin position="280"/>
        <end position="302"/>
    </location>
</feature>
<evidence type="ECO:0000313" key="7">
    <source>
        <dbReference type="Proteomes" id="UP001140206"/>
    </source>
</evidence>
<dbReference type="InterPro" id="IPR003653">
    <property type="entry name" value="Peptidase_C48_C"/>
</dbReference>
<dbReference type="PANTHER" id="PTHR34835:SF34">
    <property type="entry name" value="OS08G0555500 PROTEIN"/>
    <property type="match status" value="1"/>
</dbReference>
<keyword evidence="3" id="KW-0378">Hydrolase</keyword>